<evidence type="ECO:0000313" key="2">
    <source>
        <dbReference type="EMBL" id="KXA96324.1"/>
    </source>
</evidence>
<feature type="compositionally biased region" description="Basic and acidic residues" evidence="1">
    <location>
        <begin position="76"/>
        <end position="143"/>
    </location>
</feature>
<keyword evidence="3" id="KW-1185">Reference proteome</keyword>
<accession>A0A133UQ11</accession>
<gene>
    <name evidence="2" type="ORF">AKJ37_05535</name>
</gene>
<dbReference type="InterPro" id="IPR027417">
    <property type="entry name" value="P-loop_NTPase"/>
</dbReference>
<evidence type="ECO:0000313" key="3">
    <source>
        <dbReference type="Proteomes" id="UP000070463"/>
    </source>
</evidence>
<reference evidence="2 3" key="1">
    <citation type="journal article" date="2016" name="Sci. Rep.">
        <title>Metabolic traits of an uncultured archaeal lineage -MSBL1- from brine pools of the Red Sea.</title>
        <authorList>
            <person name="Mwirichia R."/>
            <person name="Alam I."/>
            <person name="Rashid M."/>
            <person name="Vinu M."/>
            <person name="Ba-Alawi W."/>
            <person name="Anthony Kamau A."/>
            <person name="Kamanda Ngugi D."/>
            <person name="Goker M."/>
            <person name="Klenk H.P."/>
            <person name="Bajic V."/>
            <person name="Stingl U."/>
        </authorList>
    </citation>
    <scope>NUCLEOTIDE SEQUENCE [LARGE SCALE GENOMIC DNA]</scope>
    <source>
        <strain evidence="2">SCGC-AAA259I09</strain>
    </source>
</reference>
<protein>
    <recommendedName>
        <fullName evidence="4">Helicase C-terminal domain-containing protein</fullName>
    </recommendedName>
</protein>
<dbReference type="Gene3D" id="3.40.50.300">
    <property type="entry name" value="P-loop containing nucleotide triphosphate hydrolases"/>
    <property type="match status" value="2"/>
</dbReference>
<dbReference type="Proteomes" id="UP000070463">
    <property type="component" value="Unassembled WGS sequence"/>
</dbReference>
<organism evidence="2 3">
    <name type="scientific">candidate division MSBL1 archaeon SCGC-AAA259I09</name>
    <dbReference type="NCBI Taxonomy" id="1698267"/>
    <lineage>
        <taxon>Archaea</taxon>
        <taxon>Methanobacteriati</taxon>
        <taxon>Methanobacteriota</taxon>
        <taxon>candidate division MSBL1</taxon>
    </lineage>
</organism>
<dbReference type="SUPFAM" id="SSF52540">
    <property type="entry name" value="P-loop containing nucleoside triphosphate hydrolases"/>
    <property type="match status" value="1"/>
</dbReference>
<proteinExistence type="predicted"/>
<dbReference type="AlphaFoldDB" id="A0A133UQ11"/>
<dbReference type="EMBL" id="LHXR01000089">
    <property type="protein sequence ID" value="KXA96324.1"/>
    <property type="molecule type" value="Genomic_DNA"/>
</dbReference>
<name>A0A133UQ11_9EURY</name>
<evidence type="ECO:0000256" key="1">
    <source>
        <dbReference type="SAM" id="MobiDB-lite"/>
    </source>
</evidence>
<comment type="caution">
    <text evidence="2">The sequence shown here is derived from an EMBL/GenBank/DDBJ whole genome shotgun (WGS) entry which is preliminary data.</text>
</comment>
<feature type="region of interest" description="Disordered" evidence="1">
    <location>
        <begin position="68"/>
        <end position="143"/>
    </location>
</feature>
<evidence type="ECO:0008006" key="4">
    <source>
        <dbReference type="Google" id="ProtNLM"/>
    </source>
</evidence>
<sequence>MENCREQQPLLVVFYEPVPSGVKYIQREGRTGRKSKGEAVILATEDTHDIPYLKVSEKRRKRMRQAVKGLNSELEPLERKGPEPEKNPIPRELIREAEKYTPPEKEKPAPEAEIGVEKRPKPEELAEDKAEELEKKRQKEFRRRERYTAERALEKILSSGKSGISTEKLEKTLQNEGSTEGIAKAAVERLKREDQVREKDGKLLSKGAARVEKGAHPGSEVHEFFIEKVRRGNANVKVDGKWRAVLTPEDYEGPRNLIKKGKRFKGAADLYHEDGKFRAWIKDVVGK</sequence>